<reference evidence="2" key="1">
    <citation type="submission" date="2022-10" db="EMBL/GenBank/DDBJ databases">
        <title>Tapping the CABI collections for fungal endophytes: first genome assemblies for Collariella, Neodidymelliopsis, Ascochyta clinopodiicola, Didymella pomorum, Didymosphaeria variabile, Neocosmospora piperis and Neocucurbitaria cava.</title>
        <authorList>
            <person name="Hill R."/>
        </authorList>
    </citation>
    <scope>NUCLEOTIDE SEQUENCE</scope>
    <source>
        <strain evidence="2">IMI 356814</strain>
    </source>
</reference>
<evidence type="ECO:0000313" key="2">
    <source>
        <dbReference type="EMBL" id="KAJ4372868.1"/>
    </source>
</evidence>
<dbReference type="OrthoDB" id="3664249at2759"/>
<accession>A0A9W9CNE7</accession>
<sequence length="202" mass="22559">MSNSAPLTPRSSPGSTPSAHVAQTCPLEAFTRIAAFISGASFDLLMGVLSVKTKDQLQAKLAHVNPSTVWIQPSISLTAKCQLIHNWLQQYGRRVAASKDVIPLALILLIRFTVEAHNKDEQLEFDEGVWTVVAIKTAYGNSSDEWLALETWEERTGVPKATIKKAELRFLEILDWRTWIGEKVFTDLGQRMAILWDIALKD</sequence>
<name>A0A9W9CNE7_9PLEO</name>
<keyword evidence="3" id="KW-1185">Reference proteome</keyword>
<feature type="region of interest" description="Disordered" evidence="1">
    <location>
        <begin position="1"/>
        <end position="20"/>
    </location>
</feature>
<dbReference type="EMBL" id="JAPEUY010000005">
    <property type="protein sequence ID" value="KAJ4372868.1"/>
    <property type="molecule type" value="Genomic_DNA"/>
</dbReference>
<evidence type="ECO:0000313" key="3">
    <source>
        <dbReference type="Proteomes" id="UP001140560"/>
    </source>
</evidence>
<feature type="compositionally biased region" description="Polar residues" evidence="1">
    <location>
        <begin position="1"/>
        <end position="18"/>
    </location>
</feature>
<dbReference type="Gene3D" id="1.10.472.10">
    <property type="entry name" value="Cyclin-like"/>
    <property type="match status" value="1"/>
</dbReference>
<gene>
    <name evidence="2" type="ORF">N0V83_003159</name>
</gene>
<proteinExistence type="predicted"/>
<dbReference type="Proteomes" id="UP001140560">
    <property type="component" value="Unassembled WGS sequence"/>
</dbReference>
<protein>
    <submittedName>
        <fullName evidence="2">Uncharacterized protein</fullName>
    </submittedName>
</protein>
<evidence type="ECO:0000256" key="1">
    <source>
        <dbReference type="SAM" id="MobiDB-lite"/>
    </source>
</evidence>
<organism evidence="2 3">
    <name type="scientific">Neocucurbitaria cava</name>
    <dbReference type="NCBI Taxonomy" id="798079"/>
    <lineage>
        <taxon>Eukaryota</taxon>
        <taxon>Fungi</taxon>
        <taxon>Dikarya</taxon>
        <taxon>Ascomycota</taxon>
        <taxon>Pezizomycotina</taxon>
        <taxon>Dothideomycetes</taxon>
        <taxon>Pleosporomycetidae</taxon>
        <taxon>Pleosporales</taxon>
        <taxon>Pleosporineae</taxon>
        <taxon>Cucurbitariaceae</taxon>
        <taxon>Neocucurbitaria</taxon>
    </lineage>
</organism>
<dbReference type="AlphaFoldDB" id="A0A9W9CNE7"/>
<comment type="caution">
    <text evidence="2">The sequence shown here is derived from an EMBL/GenBank/DDBJ whole genome shotgun (WGS) entry which is preliminary data.</text>
</comment>